<keyword evidence="2 6" id="KW-0238">DNA-binding</keyword>
<dbReference type="SUPFAM" id="SSF46689">
    <property type="entry name" value="Homeodomain-like"/>
    <property type="match status" value="2"/>
</dbReference>
<dbReference type="AlphaFoldDB" id="A0A4R6U3X4"/>
<dbReference type="InterPro" id="IPR009057">
    <property type="entry name" value="Homeodomain-like_sf"/>
</dbReference>
<evidence type="ECO:0000259" key="5">
    <source>
        <dbReference type="PROSITE" id="PS01124"/>
    </source>
</evidence>
<evidence type="ECO:0000256" key="1">
    <source>
        <dbReference type="ARBA" id="ARBA00023015"/>
    </source>
</evidence>
<dbReference type="PANTHER" id="PTHR47504">
    <property type="entry name" value="RIGHT ORIGIN-BINDING PROTEIN"/>
    <property type="match status" value="1"/>
</dbReference>
<accession>A0A4R6U3X4</accession>
<sequence>MNSTFVQKSIQYIEHHLQHDITSEDVAKEVGYSPYHFHRKFQAEVGLSVTSYLTQRRLVYASQLLLHTSAPILDIAYDAHYDSQEAFSRAFKKVYQLPPGRYRTMFKTQQPKPKGELHMQSTSPIKHWILSGSHPDQYEIGIDEKNVHQGNKSAFLRSVTVDSENSFGTLMQSFHAKEYIGKRIRLSAFIKTEEVQHFCGLWMRVDNLAGDVIQFDNMYNRKLVGSQPWNLYAIVLDVPDDSASINFGLLLTGQGHVWLDSLRFEEVSPTVPTTSMNMENELNHTPQNLSFEE</sequence>
<dbReference type="GO" id="GO:0043565">
    <property type="term" value="F:sequence-specific DNA binding"/>
    <property type="evidence" value="ECO:0007669"/>
    <property type="project" value="InterPro"/>
</dbReference>
<dbReference type="GO" id="GO:0003700">
    <property type="term" value="F:DNA-binding transcription factor activity"/>
    <property type="evidence" value="ECO:0007669"/>
    <property type="project" value="InterPro"/>
</dbReference>
<keyword evidence="1" id="KW-0805">Transcription regulation</keyword>
<feature type="domain" description="HTH araC/xylS-type" evidence="5">
    <location>
        <begin position="7"/>
        <end position="105"/>
    </location>
</feature>
<dbReference type="RefSeq" id="WP_133579959.1">
    <property type="nucleotide sequence ID" value="NZ_SNYJ01000005.1"/>
</dbReference>
<evidence type="ECO:0000256" key="2">
    <source>
        <dbReference type="ARBA" id="ARBA00023125"/>
    </source>
</evidence>
<organism evidence="6 7">
    <name type="scientific">Aureibacillus halotolerans</name>
    <dbReference type="NCBI Taxonomy" id="1508390"/>
    <lineage>
        <taxon>Bacteria</taxon>
        <taxon>Bacillati</taxon>
        <taxon>Bacillota</taxon>
        <taxon>Bacilli</taxon>
        <taxon>Bacillales</taxon>
        <taxon>Bacillaceae</taxon>
        <taxon>Aureibacillus</taxon>
    </lineage>
</organism>
<evidence type="ECO:0000313" key="7">
    <source>
        <dbReference type="Proteomes" id="UP000295632"/>
    </source>
</evidence>
<evidence type="ECO:0000313" key="6">
    <source>
        <dbReference type="EMBL" id="TDQ40761.1"/>
    </source>
</evidence>
<protein>
    <submittedName>
        <fullName evidence="6">AraC-like DNA-binding protein</fullName>
    </submittedName>
</protein>
<gene>
    <name evidence="6" type="ORF">EV213_105107</name>
</gene>
<evidence type="ECO:0000256" key="3">
    <source>
        <dbReference type="ARBA" id="ARBA00023163"/>
    </source>
</evidence>
<dbReference type="PANTHER" id="PTHR47504:SF6">
    <property type="entry name" value="ARAC-FAMILY TRANSCRIPTIONAL REGULATOR"/>
    <property type="match status" value="1"/>
</dbReference>
<name>A0A4R6U3X4_9BACI</name>
<feature type="region of interest" description="Disordered" evidence="4">
    <location>
        <begin position="274"/>
        <end position="293"/>
    </location>
</feature>
<comment type="caution">
    <text evidence="6">The sequence shown here is derived from an EMBL/GenBank/DDBJ whole genome shotgun (WGS) entry which is preliminary data.</text>
</comment>
<dbReference type="Proteomes" id="UP000295632">
    <property type="component" value="Unassembled WGS sequence"/>
</dbReference>
<keyword evidence="7" id="KW-1185">Reference proteome</keyword>
<dbReference type="EMBL" id="SNYJ01000005">
    <property type="protein sequence ID" value="TDQ40761.1"/>
    <property type="molecule type" value="Genomic_DNA"/>
</dbReference>
<proteinExistence type="predicted"/>
<dbReference type="OrthoDB" id="8365150at2"/>
<dbReference type="InterPro" id="IPR018060">
    <property type="entry name" value="HTH_AraC"/>
</dbReference>
<dbReference type="Gene3D" id="1.10.10.60">
    <property type="entry name" value="Homeodomain-like"/>
    <property type="match status" value="2"/>
</dbReference>
<reference evidence="6 7" key="1">
    <citation type="submission" date="2019-03" db="EMBL/GenBank/DDBJ databases">
        <title>Genomic Encyclopedia of Type Strains, Phase IV (KMG-IV): sequencing the most valuable type-strain genomes for metagenomic binning, comparative biology and taxonomic classification.</title>
        <authorList>
            <person name="Goeker M."/>
        </authorList>
    </citation>
    <scope>NUCLEOTIDE SEQUENCE [LARGE SCALE GENOMIC DNA]</scope>
    <source>
        <strain evidence="6 7">DSM 28697</strain>
    </source>
</reference>
<dbReference type="SMART" id="SM00342">
    <property type="entry name" value="HTH_ARAC"/>
    <property type="match status" value="1"/>
</dbReference>
<keyword evidence="3" id="KW-0804">Transcription</keyword>
<evidence type="ECO:0000256" key="4">
    <source>
        <dbReference type="SAM" id="MobiDB-lite"/>
    </source>
</evidence>
<dbReference type="Gene3D" id="2.60.120.260">
    <property type="entry name" value="Galactose-binding domain-like"/>
    <property type="match status" value="1"/>
</dbReference>
<dbReference type="PROSITE" id="PS01124">
    <property type="entry name" value="HTH_ARAC_FAMILY_2"/>
    <property type="match status" value="1"/>
</dbReference>
<dbReference type="Pfam" id="PF12833">
    <property type="entry name" value="HTH_18"/>
    <property type="match status" value="1"/>
</dbReference>
<dbReference type="InterPro" id="IPR050959">
    <property type="entry name" value="MarA-like"/>
</dbReference>